<dbReference type="RefSeq" id="WP_338833821.1">
    <property type="nucleotide sequence ID" value="NZ_CP147711.1"/>
</dbReference>
<reference evidence="1" key="1">
    <citation type="journal article" date="2021" name="Int. J. Syst. Evol. Microbiol.">
        <title>Bradyrhizobium septentrionale sp. nov. (sv. septentrionale) and Bradyrhizobium quebecense sp. nov. (sv. septentrionale) associated with legumes native to Canada possess rearranged symbiosis genes and numerous insertion sequences.</title>
        <authorList>
            <person name="Bromfield E.S.P."/>
            <person name="Cloutier S."/>
        </authorList>
    </citation>
    <scope>NUCLEOTIDE SEQUENCE</scope>
    <source>
        <strain evidence="1">5S5</strain>
    </source>
</reference>
<accession>A0ABZ2NXA4</accession>
<gene>
    <name evidence="1" type="ORF">WDK88_39050</name>
</gene>
<dbReference type="Proteomes" id="UP001432046">
    <property type="component" value="Chromosome"/>
</dbReference>
<dbReference type="SUPFAM" id="SSF63380">
    <property type="entry name" value="Riboflavin synthase domain-like"/>
    <property type="match status" value="1"/>
</dbReference>
<evidence type="ECO:0000313" key="2">
    <source>
        <dbReference type="Proteomes" id="UP001432046"/>
    </source>
</evidence>
<keyword evidence="2" id="KW-1185">Reference proteome</keyword>
<reference evidence="1" key="2">
    <citation type="submission" date="2024-03" db="EMBL/GenBank/DDBJ databases">
        <authorList>
            <person name="Bromfield E.S.P."/>
            <person name="Cloutier S."/>
        </authorList>
    </citation>
    <scope>NUCLEOTIDE SEQUENCE</scope>
    <source>
        <strain evidence="1">5S5</strain>
    </source>
</reference>
<evidence type="ECO:0000313" key="1">
    <source>
        <dbReference type="EMBL" id="WXC79143.1"/>
    </source>
</evidence>
<organism evidence="1 2">
    <name type="scientific">Bradyrhizobium septentrionale</name>
    <dbReference type="NCBI Taxonomy" id="1404411"/>
    <lineage>
        <taxon>Bacteria</taxon>
        <taxon>Pseudomonadati</taxon>
        <taxon>Pseudomonadota</taxon>
        <taxon>Alphaproteobacteria</taxon>
        <taxon>Hyphomicrobiales</taxon>
        <taxon>Nitrobacteraceae</taxon>
        <taxon>Bradyrhizobium</taxon>
    </lineage>
</organism>
<protein>
    <submittedName>
        <fullName evidence="1">Uncharacterized protein</fullName>
    </submittedName>
</protein>
<proteinExistence type="predicted"/>
<name>A0ABZ2NXA4_9BRAD</name>
<dbReference type="EMBL" id="CP147711">
    <property type="protein sequence ID" value="WXC79143.1"/>
    <property type="molecule type" value="Genomic_DNA"/>
</dbReference>
<sequence length="66" mass="7329">MVGEVDRAGYGIAVRRVEDSRGGSQYMWSLAPGTRLTITLPVSLLSIDWARRHYCLIAGASILRHE</sequence>
<dbReference type="InterPro" id="IPR017938">
    <property type="entry name" value="Riboflavin_synthase-like_b-brl"/>
</dbReference>